<dbReference type="GO" id="GO:0005829">
    <property type="term" value="C:cytosol"/>
    <property type="evidence" value="ECO:0007669"/>
    <property type="project" value="TreeGrafter"/>
</dbReference>
<feature type="binding site" evidence="8">
    <location>
        <begin position="179"/>
        <end position="182"/>
    </location>
    <ligand>
        <name>ATP</name>
        <dbReference type="ChEBI" id="CHEBI:30616"/>
    </ligand>
</feature>
<dbReference type="EC" id="6.3.2.1" evidence="8"/>
<dbReference type="RefSeq" id="WP_153115345.1">
    <property type="nucleotide sequence ID" value="NZ_JACIGE010000003.1"/>
</dbReference>
<keyword evidence="4 8" id="KW-0566">Pantothenate biosynthesis</keyword>
<accession>A0A840G361</accession>
<feature type="active site" description="Proton donor" evidence="8">
    <location>
        <position position="32"/>
    </location>
</feature>
<comment type="catalytic activity">
    <reaction evidence="7 8">
        <text>(R)-pantoate + beta-alanine + ATP = (R)-pantothenate + AMP + diphosphate + H(+)</text>
        <dbReference type="Rhea" id="RHEA:10912"/>
        <dbReference type="ChEBI" id="CHEBI:15378"/>
        <dbReference type="ChEBI" id="CHEBI:15980"/>
        <dbReference type="ChEBI" id="CHEBI:29032"/>
        <dbReference type="ChEBI" id="CHEBI:30616"/>
        <dbReference type="ChEBI" id="CHEBI:33019"/>
        <dbReference type="ChEBI" id="CHEBI:57966"/>
        <dbReference type="ChEBI" id="CHEBI:456215"/>
        <dbReference type="EC" id="6.3.2.1"/>
    </reaction>
</comment>
<comment type="function">
    <text evidence="8">Catalyzes the condensation of pantoate with beta-alanine in an ATP-dependent reaction via a pantoyl-adenylate intermediate.</text>
</comment>
<dbReference type="AlphaFoldDB" id="A0A840G361"/>
<dbReference type="EMBL" id="JACIGE010000003">
    <property type="protein sequence ID" value="MBB4246843.1"/>
    <property type="molecule type" value="Genomic_DNA"/>
</dbReference>
<evidence type="ECO:0000256" key="6">
    <source>
        <dbReference type="ARBA" id="ARBA00022840"/>
    </source>
</evidence>
<keyword evidence="5 8" id="KW-0547">Nucleotide-binding</keyword>
<organism evidence="9 10">
    <name type="scientific">Rhodocyclus tenuis</name>
    <name type="common">Rhodospirillum tenue</name>
    <dbReference type="NCBI Taxonomy" id="1066"/>
    <lineage>
        <taxon>Bacteria</taxon>
        <taxon>Pseudomonadati</taxon>
        <taxon>Pseudomonadota</taxon>
        <taxon>Betaproteobacteria</taxon>
        <taxon>Rhodocyclales</taxon>
        <taxon>Rhodocyclaceae</taxon>
        <taxon>Rhodocyclus</taxon>
    </lineage>
</organism>
<evidence type="ECO:0000256" key="3">
    <source>
        <dbReference type="ARBA" id="ARBA00022598"/>
    </source>
</evidence>
<feature type="binding site" evidence="8">
    <location>
        <position position="171"/>
    </location>
    <ligand>
        <name>ATP</name>
        <dbReference type="ChEBI" id="CHEBI:30616"/>
    </ligand>
</feature>
<comment type="subunit">
    <text evidence="8">Homodimer.</text>
</comment>
<dbReference type="FunFam" id="3.30.1300.10:FF:000001">
    <property type="entry name" value="Pantothenate synthetase"/>
    <property type="match status" value="1"/>
</dbReference>
<feature type="binding site" evidence="8">
    <location>
        <position position="56"/>
    </location>
    <ligand>
        <name>(R)-pantoate</name>
        <dbReference type="ChEBI" id="CHEBI:15980"/>
    </ligand>
</feature>
<evidence type="ECO:0000313" key="10">
    <source>
        <dbReference type="Proteomes" id="UP000587070"/>
    </source>
</evidence>
<dbReference type="InterPro" id="IPR014729">
    <property type="entry name" value="Rossmann-like_a/b/a_fold"/>
</dbReference>
<dbReference type="UniPathway" id="UPA00028">
    <property type="reaction ID" value="UER00005"/>
</dbReference>
<dbReference type="OrthoDB" id="9773087at2"/>
<evidence type="ECO:0000256" key="2">
    <source>
        <dbReference type="ARBA" id="ARBA00009256"/>
    </source>
</evidence>
<feature type="binding site" evidence="8">
    <location>
        <begin position="142"/>
        <end position="145"/>
    </location>
    <ligand>
        <name>ATP</name>
        <dbReference type="ChEBI" id="CHEBI:30616"/>
    </ligand>
</feature>
<dbReference type="GO" id="GO:0004592">
    <property type="term" value="F:pantoate-beta-alanine ligase activity"/>
    <property type="evidence" value="ECO:0007669"/>
    <property type="project" value="UniProtKB-UniRule"/>
</dbReference>
<comment type="miscellaneous">
    <text evidence="8">The reaction proceeds by a bi uni uni bi ping pong mechanism.</text>
</comment>
<dbReference type="HAMAP" id="MF_00158">
    <property type="entry name" value="PanC"/>
    <property type="match status" value="1"/>
</dbReference>
<sequence length="282" mass="30513">MLLIKTIPELRAALAGKNVAFVPTMGALHDGHIALMSAARTYADTVVASIFVNRLQFGPNEDFDRYPRSLDADCARLDAAGVSVVFAPDEAELYPEPQVYQVDPPVIANEIEGAFRPGHFRGVATVVLKLFNIVQPRVALFGKKDYQQLTILRGLAGQLALPLDIVGVDTLRADDGLALSSRNQYLSAAERAEAPQLYQALCSVRDAVFAGERDFARLEQQTAAALDARGWQTDYIALRRRADLALPQPGDEALVVLAASRLGSTRLIDNLEIRATATGADA</sequence>
<evidence type="ECO:0000256" key="7">
    <source>
        <dbReference type="ARBA" id="ARBA00048258"/>
    </source>
</evidence>
<dbReference type="InterPro" id="IPR003721">
    <property type="entry name" value="Pantoate_ligase"/>
</dbReference>
<name>A0A840G361_RHOTE</name>
<comment type="similarity">
    <text evidence="2 8">Belongs to the pantothenate synthetase family.</text>
</comment>
<dbReference type="Proteomes" id="UP000587070">
    <property type="component" value="Unassembled WGS sequence"/>
</dbReference>
<gene>
    <name evidence="8" type="primary">panC</name>
    <name evidence="9" type="ORF">GGD90_001206</name>
</gene>
<reference evidence="9 10" key="1">
    <citation type="submission" date="2020-08" db="EMBL/GenBank/DDBJ databases">
        <title>Genome sequencing of Purple Non-Sulfur Bacteria from various extreme environments.</title>
        <authorList>
            <person name="Mayer M."/>
        </authorList>
    </citation>
    <scope>NUCLEOTIDE SEQUENCE [LARGE SCALE GENOMIC DNA]</scope>
    <source>
        <strain evidence="9 10">2761</strain>
    </source>
</reference>
<feature type="binding site" evidence="8">
    <location>
        <position position="56"/>
    </location>
    <ligand>
        <name>beta-alanine</name>
        <dbReference type="ChEBI" id="CHEBI:57966"/>
    </ligand>
</feature>
<evidence type="ECO:0000256" key="1">
    <source>
        <dbReference type="ARBA" id="ARBA00004990"/>
    </source>
</evidence>
<comment type="caution">
    <text evidence="9">The sequence shown here is derived from an EMBL/GenBank/DDBJ whole genome shotgun (WGS) entry which is preliminary data.</text>
</comment>
<evidence type="ECO:0000313" key="9">
    <source>
        <dbReference type="EMBL" id="MBB4246843.1"/>
    </source>
</evidence>
<dbReference type="NCBIfam" id="TIGR00018">
    <property type="entry name" value="panC"/>
    <property type="match status" value="1"/>
</dbReference>
<dbReference type="PANTHER" id="PTHR21299:SF1">
    <property type="entry name" value="PANTOATE--BETA-ALANINE LIGASE"/>
    <property type="match status" value="1"/>
</dbReference>
<dbReference type="CDD" id="cd00560">
    <property type="entry name" value="PanC"/>
    <property type="match status" value="1"/>
</dbReference>
<dbReference type="Gene3D" id="3.30.1300.10">
    <property type="entry name" value="Pantoate-beta-alanine ligase, C-terminal domain"/>
    <property type="match status" value="1"/>
</dbReference>
<feature type="binding site" evidence="8">
    <location>
        <position position="148"/>
    </location>
    <ligand>
        <name>(R)-pantoate</name>
        <dbReference type="ChEBI" id="CHEBI:15980"/>
    </ligand>
</feature>
<keyword evidence="3 8" id="KW-0436">Ligase</keyword>
<dbReference type="Pfam" id="PF02569">
    <property type="entry name" value="Pantoate_ligase"/>
    <property type="match status" value="1"/>
</dbReference>
<dbReference type="Gene3D" id="3.40.50.620">
    <property type="entry name" value="HUPs"/>
    <property type="match status" value="1"/>
</dbReference>
<protein>
    <recommendedName>
        <fullName evidence="8">Pantothenate synthetase</fullName>
        <shortName evidence="8">PS</shortName>
        <ecNumber evidence="8">6.3.2.1</ecNumber>
    </recommendedName>
    <alternativeName>
        <fullName evidence="8">Pantoate--beta-alanine ligase</fullName>
    </alternativeName>
    <alternativeName>
        <fullName evidence="8">Pantoate-activating enzyme</fullName>
    </alternativeName>
</protein>
<feature type="binding site" evidence="8">
    <location>
        <begin position="25"/>
        <end position="32"/>
    </location>
    <ligand>
        <name>ATP</name>
        <dbReference type="ChEBI" id="CHEBI:30616"/>
    </ligand>
</feature>
<keyword evidence="8" id="KW-0963">Cytoplasm</keyword>
<keyword evidence="6 8" id="KW-0067">ATP-binding</keyword>
<proteinExistence type="inferred from homology"/>
<keyword evidence="10" id="KW-1185">Reference proteome</keyword>
<dbReference type="InterPro" id="IPR042176">
    <property type="entry name" value="Pantoate_ligase_C"/>
</dbReference>
<dbReference type="SUPFAM" id="SSF52374">
    <property type="entry name" value="Nucleotidylyl transferase"/>
    <property type="match status" value="1"/>
</dbReference>
<comment type="pathway">
    <text evidence="1 8">Cofactor biosynthesis; (R)-pantothenate biosynthesis; (R)-pantothenate from (R)-pantoate and beta-alanine: step 1/1.</text>
</comment>
<comment type="subcellular location">
    <subcellularLocation>
        <location evidence="8">Cytoplasm</location>
    </subcellularLocation>
</comment>
<dbReference type="GO" id="GO:0005524">
    <property type="term" value="F:ATP binding"/>
    <property type="evidence" value="ECO:0007669"/>
    <property type="project" value="UniProtKB-KW"/>
</dbReference>
<evidence type="ECO:0000256" key="8">
    <source>
        <dbReference type="HAMAP-Rule" id="MF_00158"/>
    </source>
</evidence>
<evidence type="ECO:0000256" key="4">
    <source>
        <dbReference type="ARBA" id="ARBA00022655"/>
    </source>
</evidence>
<dbReference type="GO" id="GO:0015940">
    <property type="term" value="P:pantothenate biosynthetic process"/>
    <property type="evidence" value="ECO:0007669"/>
    <property type="project" value="UniProtKB-UniRule"/>
</dbReference>
<evidence type="ECO:0000256" key="5">
    <source>
        <dbReference type="ARBA" id="ARBA00022741"/>
    </source>
</evidence>
<dbReference type="PANTHER" id="PTHR21299">
    <property type="entry name" value="CYTIDYLATE KINASE/PANTOATE-BETA-ALANINE LIGASE"/>
    <property type="match status" value="1"/>
</dbReference>